<dbReference type="Proteomes" id="UP001597343">
    <property type="component" value="Unassembled WGS sequence"/>
</dbReference>
<feature type="domain" description="Peptidase S12 Pab87-related C-terminal" evidence="2">
    <location>
        <begin position="449"/>
        <end position="520"/>
    </location>
</feature>
<dbReference type="Pfam" id="PF11954">
    <property type="entry name" value="DUF3471"/>
    <property type="match status" value="1"/>
</dbReference>
<dbReference type="EMBL" id="JBHUIO010000002">
    <property type="protein sequence ID" value="MFD2168578.1"/>
    <property type="molecule type" value="Genomic_DNA"/>
</dbReference>
<dbReference type="PANTHER" id="PTHR43283:SF3">
    <property type="entry name" value="BETA-LACTAMASE FAMILY PROTEIN (AFU_ORTHOLOGUE AFUA_5G07500)"/>
    <property type="match status" value="1"/>
</dbReference>
<dbReference type="Gene3D" id="3.40.710.10">
    <property type="entry name" value="DD-peptidase/beta-lactamase superfamily"/>
    <property type="match status" value="1"/>
</dbReference>
<keyword evidence="4" id="KW-1185">Reference proteome</keyword>
<dbReference type="GO" id="GO:0016787">
    <property type="term" value="F:hydrolase activity"/>
    <property type="evidence" value="ECO:0007669"/>
    <property type="project" value="UniProtKB-KW"/>
</dbReference>
<keyword evidence="3" id="KW-0378">Hydrolase</keyword>
<dbReference type="InterPro" id="IPR001466">
    <property type="entry name" value="Beta-lactam-related"/>
</dbReference>
<dbReference type="PANTHER" id="PTHR43283">
    <property type="entry name" value="BETA-LACTAMASE-RELATED"/>
    <property type="match status" value="1"/>
</dbReference>
<comment type="caution">
    <text evidence="3">The sequence shown here is derived from an EMBL/GenBank/DDBJ whole genome shotgun (WGS) entry which is preliminary data.</text>
</comment>
<protein>
    <submittedName>
        <fullName evidence="3">Serine hydrolase</fullName>
    </submittedName>
</protein>
<dbReference type="InterPro" id="IPR021860">
    <property type="entry name" value="Peptidase_S12_Pab87-rel_C"/>
</dbReference>
<dbReference type="InterPro" id="IPR012338">
    <property type="entry name" value="Beta-lactam/transpept-like"/>
</dbReference>
<sequence>MLNIDRFESLIQEEMQTARVPGVAVAVVLNKEIIYAKGFGVTAVGESGVPVTAETLFPIASCTKPLTGTLLMRLVQAGQVELDVPIRQFLPDFRLRDESAAERITLRMLLSHQAGFRDGGTFIGRADSAGLADFASEQLSQEELFAPPGKLYCYSNRNSSLAGYLAERVTGKAFARLMEEELFIPLGMNSSTLDPARAECSSVARAHDLRADGAIVPVEHVLQSAEDAPALGVLSNVLDMARFAIMHINEGQIDGQAYLHPRWVAEMHKPHADLFSGIPSAYGLHFILSYYKDILQVRHFGGLHSFCSALVTAPQEQVAVVVLHNRDLDVMKIVNRAFDDLLPAAKELSVNLLPKPLEIDRPPGFYLGEKIGLLEIASEAGSLRLVVQGESFTMRHVRDELYLAVDGEGNEVASVGFIPEAEGPTRYLMLNKTPLKRIDYDPAFVLGREQLTRYAGTYSHCGVLTLHVTVEGDSLLRFQDHEGSAGLLMAVDHERFVGDDFPYAEFYFDEEGAVSGLGFQGGWRFEKVGATC</sequence>
<dbReference type="Pfam" id="PF00144">
    <property type="entry name" value="Beta-lactamase"/>
    <property type="match status" value="1"/>
</dbReference>
<dbReference type="RefSeq" id="WP_386043418.1">
    <property type="nucleotide sequence ID" value="NZ_JBHUIO010000002.1"/>
</dbReference>
<name>A0ABW4ZRL3_9BACL</name>
<reference evidence="4" key="1">
    <citation type="journal article" date="2019" name="Int. J. Syst. Evol. Microbiol.">
        <title>The Global Catalogue of Microorganisms (GCM) 10K type strain sequencing project: providing services to taxonomists for standard genome sequencing and annotation.</title>
        <authorList>
            <consortium name="The Broad Institute Genomics Platform"/>
            <consortium name="The Broad Institute Genome Sequencing Center for Infectious Disease"/>
            <person name="Wu L."/>
            <person name="Ma J."/>
        </authorList>
    </citation>
    <scope>NUCLEOTIDE SEQUENCE [LARGE SCALE GENOMIC DNA]</scope>
    <source>
        <strain evidence="4">CGMCC 1.13574</strain>
    </source>
</reference>
<organism evidence="3 4">
    <name type="scientific">Tumebacillus lipolyticus</name>
    <dbReference type="NCBI Taxonomy" id="1280370"/>
    <lineage>
        <taxon>Bacteria</taxon>
        <taxon>Bacillati</taxon>
        <taxon>Bacillota</taxon>
        <taxon>Bacilli</taxon>
        <taxon>Bacillales</taxon>
        <taxon>Alicyclobacillaceae</taxon>
        <taxon>Tumebacillus</taxon>
    </lineage>
</organism>
<accession>A0ABW4ZRL3</accession>
<dbReference type="SUPFAM" id="SSF56601">
    <property type="entry name" value="beta-lactamase/transpeptidase-like"/>
    <property type="match status" value="1"/>
</dbReference>
<evidence type="ECO:0000259" key="2">
    <source>
        <dbReference type="Pfam" id="PF11954"/>
    </source>
</evidence>
<evidence type="ECO:0000259" key="1">
    <source>
        <dbReference type="Pfam" id="PF00144"/>
    </source>
</evidence>
<feature type="domain" description="Beta-lactamase-related" evidence="1">
    <location>
        <begin position="7"/>
        <end position="328"/>
    </location>
</feature>
<proteinExistence type="predicted"/>
<gene>
    <name evidence="3" type="ORF">ACFSOY_00915</name>
</gene>
<evidence type="ECO:0000313" key="3">
    <source>
        <dbReference type="EMBL" id="MFD2168578.1"/>
    </source>
</evidence>
<evidence type="ECO:0000313" key="4">
    <source>
        <dbReference type="Proteomes" id="UP001597343"/>
    </source>
</evidence>
<dbReference type="InterPro" id="IPR050789">
    <property type="entry name" value="Diverse_Enzym_Activities"/>
</dbReference>